<dbReference type="AlphaFoldDB" id="A0A6G7EJQ9"/>
<dbReference type="EMBL" id="UXHF01000008">
    <property type="protein sequence ID" value="VDC51836.1"/>
    <property type="molecule type" value="Genomic_DNA"/>
</dbReference>
<dbReference type="EMBL" id="JACIDA010000001">
    <property type="protein sequence ID" value="MBB3870597.1"/>
    <property type="molecule type" value="Genomic_DNA"/>
</dbReference>
<evidence type="ECO:0000313" key="2">
    <source>
        <dbReference type="EMBL" id="MBB3870597.1"/>
    </source>
</evidence>
<dbReference type="Pfam" id="PF10135">
    <property type="entry name" value="Rod-binding"/>
    <property type="match status" value="1"/>
</dbReference>
<dbReference type="Proteomes" id="UP000501325">
    <property type="component" value="Chromosome"/>
</dbReference>
<dbReference type="EMBL" id="CP048751">
    <property type="protein sequence ID" value="QIH73793.1"/>
    <property type="molecule type" value="Genomic_DNA"/>
</dbReference>
<dbReference type="InterPro" id="IPR019301">
    <property type="entry name" value="Flagellar_prot_FlgJ_N"/>
</dbReference>
<protein>
    <submittedName>
        <fullName evidence="2">Rod binding domain-containing protein</fullName>
    </submittedName>
    <submittedName>
        <fullName evidence="3">Rod-binding protein</fullName>
    </submittedName>
</protein>
<evidence type="ECO:0000313" key="7">
    <source>
        <dbReference type="Proteomes" id="UP000532936"/>
    </source>
</evidence>
<proteinExistence type="predicted"/>
<evidence type="ECO:0000259" key="1">
    <source>
        <dbReference type="Pfam" id="PF10135"/>
    </source>
</evidence>
<accession>A0A6G7EJQ9</accession>
<organism evidence="4 5">
    <name type="scientific">Brevundimonas mediterranea</name>
    <dbReference type="NCBI Taxonomy" id="74329"/>
    <lineage>
        <taxon>Bacteria</taxon>
        <taxon>Pseudomonadati</taxon>
        <taxon>Pseudomonadota</taxon>
        <taxon>Alphaproteobacteria</taxon>
        <taxon>Caulobacterales</taxon>
        <taxon>Caulobacteraceae</taxon>
        <taxon>Brevundimonas</taxon>
    </lineage>
</organism>
<dbReference type="Proteomes" id="UP000289220">
    <property type="component" value="Unassembled WGS sequence"/>
</dbReference>
<dbReference type="KEGG" id="bmed:GYM46_13055"/>
<evidence type="ECO:0000313" key="5">
    <source>
        <dbReference type="Proteomes" id="UP000289220"/>
    </source>
</evidence>
<evidence type="ECO:0000313" key="4">
    <source>
        <dbReference type="EMBL" id="VDC51836.1"/>
    </source>
</evidence>
<feature type="domain" description="Flagellar protein FlgJ N-terminal" evidence="1">
    <location>
        <begin position="46"/>
        <end position="88"/>
    </location>
</feature>
<reference evidence="2 7" key="3">
    <citation type="submission" date="2020-08" db="EMBL/GenBank/DDBJ databases">
        <title>Genomic Encyclopedia of Type Strains, Phase IV (KMG-IV): sequencing the most valuable type-strain genomes for metagenomic binning, comparative biology and taxonomic classification.</title>
        <authorList>
            <person name="Goeker M."/>
        </authorList>
    </citation>
    <scope>NUCLEOTIDE SEQUENCE [LARGE SCALE GENOMIC DNA]</scope>
    <source>
        <strain evidence="2 7">DSM 14878</strain>
    </source>
</reference>
<dbReference type="Proteomes" id="UP000532936">
    <property type="component" value="Unassembled WGS sequence"/>
</dbReference>
<sequence length="103" mass="10765">MTDLSVPTDLIRPVQGLAAGVGDATKAKIKETAEAFEASFLSQMLKPMFEGLSTDGLFGGGQGEATWRSFLLDEMAKKTVAAGGIGLAGPVMNEMLKMQEGAQ</sequence>
<dbReference type="RefSeq" id="WP_008263546.1">
    <property type="nucleotide sequence ID" value="NZ_CP048751.1"/>
</dbReference>
<reference evidence="4 5" key="1">
    <citation type="submission" date="2018-11" db="EMBL/GenBank/DDBJ databases">
        <authorList>
            <person name="Peiro R."/>
            <person name="Begona"/>
            <person name="Cbmso G."/>
            <person name="Lopez M."/>
            <person name="Gonzalez S."/>
            <person name="Sacristan E."/>
            <person name="Castillo E."/>
        </authorList>
    </citation>
    <scope>NUCLEOTIDE SEQUENCE [LARGE SCALE GENOMIC DNA]</scope>
    <source>
        <strain evidence="4">Brev_genome</strain>
    </source>
</reference>
<name>A0A6G7EJQ9_9CAUL</name>
<evidence type="ECO:0000313" key="3">
    <source>
        <dbReference type="EMBL" id="QIH73793.1"/>
    </source>
</evidence>
<keyword evidence="5" id="KW-1185">Reference proteome</keyword>
<evidence type="ECO:0000313" key="6">
    <source>
        <dbReference type="Proteomes" id="UP000501325"/>
    </source>
</evidence>
<reference evidence="3 6" key="2">
    <citation type="submission" date="2020-01" db="EMBL/GenBank/DDBJ databases">
        <authorList>
            <person name="Wang S."/>
        </authorList>
    </citation>
    <scope>NUCLEOTIDE SEQUENCE [LARGE SCALE GENOMIC DNA]</scope>
    <source>
        <strain evidence="3 6">D151-2-6</strain>
    </source>
</reference>
<gene>
    <name evidence="4" type="ORF">BREV_BREV_00626</name>
    <name evidence="2" type="ORF">GGR11_000111</name>
    <name evidence="3" type="ORF">GYM46_13055</name>
</gene>